<gene>
    <name evidence="13" type="ORF">BA1DRAFT_01529</name>
</gene>
<keyword evidence="10" id="KW-0735">Signal-anchor</keyword>
<feature type="compositionally biased region" description="Basic and acidic residues" evidence="11">
    <location>
        <begin position="123"/>
        <end position="141"/>
    </location>
</feature>
<evidence type="ECO:0000256" key="2">
    <source>
        <dbReference type="ARBA" id="ARBA00006555"/>
    </source>
</evidence>
<evidence type="ECO:0000256" key="11">
    <source>
        <dbReference type="SAM" id="MobiDB-lite"/>
    </source>
</evidence>
<dbReference type="GO" id="GO:0015031">
    <property type="term" value="P:protein transport"/>
    <property type="evidence" value="ECO:0007669"/>
    <property type="project" value="UniProtKB-UniRule"/>
</dbReference>
<feature type="compositionally biased region" description="Pro residues" evidence="11">
    <location>
        <begin position="64"/>
        <end position="74"/>
    </location>
</feature>
<dbReference type="SUPFAM" id="SSF74653">
    <property type="entry name" value="TolA/TonB C-terminal domain"/>
    <property type="match status" value="1"/>
</dbReference>
<dbReference type="PRINTS" id="PR01374">
    <property type="entry name" value="TONBPROTEIN"/>
</dbReference>
<comment type="subcellular location">
    <subcellularLocation>
        <location evidence="1 10">Cell inner membrane</location>
        <topology evidence="1 10">Single-pass membrane protein</topology>
        <orientation evidence="1 10">Periplasmic side</orientation>
    </subcellularLocation>
</comment>
<evidence type="ECO:0000313" key="14">
    <source>
        <dbReference type="Proteomes" id="UP000023464"/>
    </source>
</evidence>
<keyword evidence="6 10" id="KW-0812">Transmembrane</keyword>
<dbReference type="InterPro" id="IPR037682">
    <property type="entry name" value="TonB_C"/>
</dbReference>
<keyword evidence="8 10" id="KW-1133">Transmembrane helix</keyword>
<dbReference type="InterPro" id="IPR003538">
    <property type="entry name" value="TonB"/>
</dbReference>
<dbReference type="RefSeq" id="WP_036777574.1">
    <property type="nucleotide sequence ID" value="NZ_CAWLTM010000098.1"/>
</dbReference>
<evidence type="ECO:0000313" key="13">
    <source>
        <dbReference type="EMBL" id="EYU15904.1"/>
    </source>
</evidence>
<dbReference type="InterPro" id="IPR006260">
    <property type="entry name" value="TonB/TolA_C"/>
</dbReference>
<sequence>MIKNRFYIGLFASLLLHVGIVGLMARHLLRDDSANNQSVNSPIISMSIEMVASAAPAGQEQPVEPEPVPPPLPPEIVVAESPHEAKIALNKPVDRPRKQERPKPPPEKRTDAKPKSKPQPQKEPVEDPQPKLAERGRKQEAEQNQPEQTEGSAQLAGRDAADSQAGARQATTSQPMTGVGADELQSYQAALRREIEKHKRYPRRAKKMKQQGIVQVRFSLLDSGDLANHQLVQSSGADELDRAALAAIQQARSVGLKPAGLPRELTLAIEFNLK</sequence>
<dbReference type="PANTHER" id="PTHR33446:SF2">
    <property type="entry name" value="PROTEIN TONB"/>
    <property type="match status" value="1"/>
</dbReference>
<dbReference type="GO" id="GO:0055085">
    <property type="term" value="P:transmembrane transport"/>
    <property type="evidence" value="ECO:0007669"/>
    <property type="project" value="InterPro"/>
</dbReference>
<keyword evidence="5 10" id="KW-0997">Cell inner membrane</keyword>
<evidence type="ECO:0000256" key="4">
    <source>
        <dbReference type="ARBA" id="ARBA00022475"/>
    </source>
</evidence>
<dbReference type="NCBIfam" id="TIGR01352">
    <property type="entry name" value="tonB_Cterm"/>
    <property type="match status" value="1"/>
</dbReference>
<dbReference type="GO" id="GO:0030288">
    <property type="term" value="C:outer membrane-bounded periplasmic space"/>
    <property type="evidence" value="ECO:0007669"/>
    <property type="project" value="InterPro"/>
</dbReference>
<keyword evidence="9 10" id="KW-0472">Membrane</keyword>
<proteinExistence type="inferred from homology"/>
<dbReference type="Proteomes" id="UP000023464">
    <property type="component" value="Unassembled WGS sequence"/>
</dbReference>
<evidence type="ECO:0000256" key="9">
    <source>
        <dbReference type="ARBA" id="ARBA00023136"/>
    </source>
</evidence>
<evidence type="ECO:0000256" key="3">
    <source>
        <dbReference type="ARBA" id="ARBA00022448"/>
    </source>
</evidence>
<comment type="function">
    <text evidence="10">Interacts with outer membrane receptor proteins that carry out high-affinity binding and energy dependent uptake into the periplasmic space of specific substrates. It could act to transduce energy from the cytoplasmic membrane to specific energy-requiring processes in the outer membrane, resulting in the release into the periplasm of ligands bound by these outer membrane proteins.</text>
</comment>
<feature type="domain" description="TonB C-terminal" evidence="12">
    <location>
        <begin position="186"/>
        <end position="274"/>
    </location>
</feature>
<dbReference type="PROSITE" id="PS52015">
    <property type="entry name" value="TONB_CTD"/>
    <property type="match status" value="1"/>
</dbReference>
<comment type="caution">
    <text evidence="13">The sequence shown here is derived from an EMBL/GenBank/DDBJ whole genome shotgun (WGS) entry which is preliminary data.</text>
</comment>
<dbReference type="InterPro" id="IPR051045">
    <property type="entry name" value="TonB-dependent_transducer"/>
</dbReference>
<dbReference type="GO" id="GO:0015891">
    <property type="term" value="P:siderophore transport"/>
    <property type="evidence" value="ECO:0007669"/>
    <property type="project" value="InterPro"/>
</dbReference>
<comment type="similarity">
    <text evidence="2 10">Belongs to the TonB family.</text>
</comment>
<evidence type="ECO:0000256" key="6">
    <source>
        <dbReference type="ARBA" id="ARBA00022692"/>
    </source>
</evidence>
<dbReference type="EMBL" id="JFGV01000017">
    <property type="protein sequence ID" value="EYU15904.1"/>
    <property type="molecule type" value="Genomic_DNA"/>
</dbReference>
<keyword evidence="14" id="KW-1185">Reference proteome</keyword>
<name>A0A022PK60_9GAMM</name>
<dbReference type="Pfam" id="PF03544">
    <property type="entry name" value="TonB_C"/>
    <property type="match status" value="1"/>
</dbReference>
<dbReference type="GO" id="GO:0098797">
    <property type="term" value="C:plasma membrane protein complex"/>
    <property type="evidence" value="ECO:0007669"/>
    <property type="project" value="TreeGrafter"/>
</dbReference>
<feature type="region of interest" description="Disordered" evidence="11">
    <location>
        <begin position="55"/>
        <end position="185"/>
    </location>
</feature>
<dbReference type="PANTHER" id="PTHR33446">
    <property type="entry name" value="PROTEIN TONB-RELATED"/>
    <property type="match status" value="1"/>
</dbReference>
<evidence type="ECO:0000256" key="10">
    <source>
        <dbReference type="RuleBase" id="RU362123"/>
    </source>
</evidence>
<evidence type="ECO:0000256" key="1">
    <source>
        <dbReference type="ARBA" id="ARBA00004383"/>
    </source>
</evidence>
<reference evidence="13 14" key="1">
    <citation type="submission" date="2014-03" db="EMBL/GenBank/DDBJ databases">
        <title>Draft Genome of Photorhabdus luminescens BA1, an Egyptian Isolate.</title>
        <authorList>
            <person name="Ghazal S."/>
            <person name="Hurst S.G.IV."/>
            <person name="Morris K."/>
            <person name="Thomas K."/>
            <person name="Tisa L.S."/>
        </authorList>
    </citation>
    <scope>NUCLEOTIDE SEQUENCE [LARGE SCALE GENOMIC DNA]</scope>
    <source>
        <strain evidence="13 14">BA1</strain>
    </source>
</reference>
<keyword evidence="4 10" id="KW-1003">Cell membrane</keyword>
<keyword evidence="7 10" id="KW-0653">Protein transport</keyword>
<organism evidence="13 14">
    <name type="scientific">Photorhabdus aegyptia</name>
    <dbReference type="NCBI Taxonomy" id="2805098"/>
    <lineage>
        <taxon>Bacteria</taxon>
        <taxon>Pseudomonadati</taxon>
        <taxon>Pseudomonadota</taxon>
        <taxon>Gammaproteobacteria</taxon>
        <taxon>Enterobacterales</taxon>
        <taxon>Morganellaceae</taxon>
        <taxon>Photorhabdus</taxon>
    </lineage>
</organism>
<feature type="compositionally biased region" description="Polar residues" evidence="11">
    <location>
        <begin position="142"/>
        <end position="152"/>
    </location>
</feature>
<evidence type="ECO:0000256" key="7">
    <source>
        <dbReference type="ARBA" id="ARBA00022927"/>
    </source>
</evidence>
<protein>
    <recommendedName>
        <fullName evidence="10">Protein TonB</fullName>
    </recommendedName>
</protein>
<evidence type="ECO:0000256" key="8">
    <source>
        <dbReference type="ARBA" id="ARBA00022989"/>
    </source>
</evidence>
<dbReference type="Gene3D" id="3.30.1150.10">
    <property type="match status" value="1"/>
</dbReference>
<dbReference type="GO" id="GO:0031992">
    <property type="term" value="F:energy transducer activity"/>
    <property type="evidence" value="ECO:0007669"/>
    <property type="project" value="InterPro"/>
</dbReference>
<feature type="transmembrane region" description="Helical" evidence="10">
    <location>
        <begin position="6"/>
        <end position="25"/>
    </location>
</feature>
<accession>A0A022PK60</accession>
<keyword evidence="3 10" id="KW-0813">Transport</keyword>
<evidence type="ECO:0000259" key="12">
    <source>
        <dbReference type="PROSITE" id="PS52015"/>
    </source>
</evidence>
<evidence type="ECO:0000256" key="5">
    <source>
        <dbReference type="ARBA" id="ARBA00022519"/>
    </source>
</evidence>
<dbReference type="AlphaFoldDB" id="A0A022PK60"/>
<dbReference type="PATRIC" id="fig|1393736.3.peg.1543"/>
<feature type="compositionally biased region" description="Basic and acidic residues" evidence="11">
    <location>
        <begin position="81"/>
        <end position="114"/>
    </location>
</feature>